<dbReference type="STRING" id="512565.AMIS_39340"/>
<proteinExistence type="predicted"/>
<feature type="region of interest" description="Disordered" evidence="1">
    <location>
        <begin position="395"/>
        <end position="424"/>
    </location>
</feature>
<dbReference type="HOGENOM" id="CLU_623531_0_0_11"/>
<gene>
    <name evidence="2" type="ordered locus">AMIS_39340</name>
</gene>
<dbReference type="Proteomes" id="UP000007882">
    <property type="component" value="Chromosome"/>
</dbReference>
<protein>
    <submittedName>
        <fullName evidence="2">Uncharacterized protein</fullName>
    </submittedName>
</protein>
<dbReference type="RefSeq" id="WP_014444048.1">
    <property type="nucleotide sequence ID" value="NC_017093.1"/>
</dbReference>
<keyword evidence="3" id="KW-1185">Reference proteome</keyword>
<dbReference type="AlphaFoldDB" id="I0H817"/>
<evidence type="ECO:0000313" key="3">
    <source>
        <dbReference type="Proteomes" id="UP000007882"/>
    </source>
</evidence>
<evidence type="ECO:0000313" key="2">
    <source>
        <dbReference type="EMBL" id="BAL89154.1"/>
    </source>
</evidence>
<dbReference type="EMBL" id="AP012319">
    <property type="protein sequence ID" value="BAL89154.1"/>
    <property type="molecule type" value="Genomic_DNA"/>
</dbReference>
<evidence type="ECO:0000256" key="1">
    <source>
        <dbReference type="SAM" id="MobiDB-lite"/>
    </source>
</evidence>
<dbReference type="OrthoDB" id="3335096at2"/>
<organism evidence="2 3">
    <name type="scientific">Actinoplanes missouriensis (strain ATCC 14538 / DSM 43046 / CBS 188.64 / JCM 3121 / NBRC 102363 / NCIMB 12654 / NRRL B-3342 / UNCC 431)</name>
    <dbReference type="NCBI Taxonomy" id="512565"/>
    <lineage>
        <taxon>Bacteria</taxon>
        <taxon>Bacillati</taxon>
        <taxon>Actinomycetota</taxon>
        <taxon>Actinomycetes</taxon>
        <taxon>Micromonosporales</taxon>
        <taxon>Micromonosporaceae</taxon>
        <taxon>Actinoplanes</taxon>
    </lineage>
</organism>
<sequence>MSIANLGLAGDLSVATYPSLANDVANRACLPIGAVRPVTWAPGSTSPMAATPIELLHKLGRVSSYLPTLQHAGAAGLSGHIALNFASVWAIIRYLWAFDAPSVNPAQLRFSTITDELKKRSRALFSEHFGIALAVHLVEQHVANPTTAPITVDVDTAVSVPGSGAPLPAFGMERPDYLTFTTNANGRPQVIAIEAKGNVGGRSNSVRQLARAVQQLMATPSVAKHLHRGIAVATSITNLVLRSYAVELHPALASGRFVEEVAFAQRLPIEDRYFFWEDVLRRDAAALADYNNTEEIIPPNGISVNLPLIRDAGLLTFSGIPVSTSAILESHADQSRWKNESSTLRGLTGSLVTHPFRDVEYRGRWVIDPVHANTQVFTGMEERIASSLFPENITHDRGNREEVDADPLPPVHEKLPGGGLRVTTRQPSGTILVVQSRGT</sequence>
<name>I0H817_ACTM4</name>
<reference evidence="2 3" key="1">
    <citation type="submission" date="2012-02" db="EMBL/GenBank/DDBJ databases">
        <title>Complete genome sequence of Actinoplanes missouriensis 431 (= NBRC 102363).</title>
        <authorList>
            <person name="Ohnishi Y."/>
            <person name="Ishikawa J."/>
            <person name="Sekine M."/>
            <person name="Hosoyama A."/>
            <person name="Harada T."/>
            <person name="Narita H."/>
            <person name="Hata T."/>
            <person name="Konno Y."/>
            <person name="Tutikane K."/>
            <person name="Fujita N."/>
            <person name="Horinouchi S."/>
            <person name="Hayakawa M."/>
        </authorList>
    </citation>
    <scope>NUCLEOTIDE SEQUENCE [LARGE SCALE GENOMIC DNA]</scope>
    <source>
        <strain evidence="3">ATCC 14538 / DSM 43046 / CBS 188.64 / JCM 3121 / NBRC 102363 / NCIMB 12654 / NRRL B-3342 / UNCC 431</strain>
    </source>
</reference>
<dbReference type="KEGG" id="ams:AMIS_39340"/>
<accession>I0H817</accession>